<evidence type="ECO:0000259" key="4">
    <source>
        <dbReference type="PROSITE" id="PS51352"/>
    </source>
</evidence>
<dbReference type="PANTHER" id="PTHR12151:SF25">
    <property type="entry name" value="LINALOOL DEHYDRATASE_ISOMERASE DOMAIN-CONTAINING PROTEIN"/>
    <property type="match status" value="1"/>
</dbReference>
<dbReference type="InterPro" id="IPR013766">
    <property type="entry name" value="Thioredoxin_domain"/>
</dbReference>
<sequence length="208" mass="22693">MGVRSASHYGWVVTGILALALVLGGWFWWTPGVPRLVSGALLEKPRPLRDFSLRAESGAPFTLEELRGHWTVIFAGYTHCPDVCPLTLAQLKQAKARLGTASEGLRVLFLSVDPERDTSEGLANYVRHFDPDFRAATGTRPQLETLAYQLGIVFLKAPNSQGEGYTIDHSAELVLIDPQGRLAGYLLPPFSPEGLAADLATVLGRRAR</sequence>
<keyword evidence="3" id="KW-1133">Transmembrane helix</keyword>
<dbReference type="PROSITE" id="PS51352">
    <property type="entry name" value="THIOREDOXIN_2"/>
    <property type="match status" value="1"/>
</dbReference>
<evidence type="ECO:0000313" key="6">
    <source>
        <dbReference type="Proteomes" id="UP001497493"/>
    </source>
</evidence>
<dbReference type="PANTHER" id="PTHR12151">
    <property type="entry name" value="ELECTRON TRANSPORT PROTIN SCO1/SENC FAMILY MEMBER"/>
    <property type="match status" value="1"/>
</dbReference>
<organism evidence="5 6">
    <name type="scientific">Candidatus Methylocalor cossyra</name>
    <dbReference type="NCBI Taxonomy" id="3108543"/>
    <lineage>
        <taxon>Bacteria</taxon>
        <taxon>Pseudomonadati</taxon>
        <taxon>Pseudomonadota</taxon>
        <taxon>Gammaproteobacteria</taxon>
        <taxon>Methylococcales</taxon>
        <taxon>Methylococcaceae</taxon>
        <taxon>Candidatus Methylocalor</taxon>
    </lineage>
</organism>
<keyword evidence="3" id="KW-0472">Membrane</keyword>
<dbReference type="Pfam" id="PF02630">
    <property type="entry name" value="SCO1-SenC"/>
    <property type="match status" value="1"/>
</dbReference>
<dbReference type="EMBL" id="OZ026884">
    <property type="protein sequence ID" value="CAL1238999.1"/>
    <property type="molecule type" value="Genomic_DNA"/>
</dbReference>
<dbReference type="Gene3D" id="3.40.30.10">
    <property type="entry name" value="Glutaredoxin"/>
    <property type="match status" value="1"/>
</dbReference>
<feature type="domain" description="Thioredoxin" evidence="4">
    <location>
        <begin position="42"/>
        <end position="204"/>
    </location>
</feature>
<keyword evidence="3" id="KW-0812">Transmembrane</keyword>
<accession>A0ABM9NEH6</accession>
<keyword evidence="6" id="KW-1185">Reference proteome</keyword>
<keyword evidence="2" id="KW-0186">Copper</keyword>
<evidence type="ECO:0000256" key="3">
    <source>
        <dbReference type="SAM" id="Phobius"/>
    </source>
</evidence>
<name>A0ABM9NEH6_9GAMM</name>
<protein>
    <submittedName>
        <fullName evidence="5">Cytochrome oxidase biogenesis protein Sco1/SenC/PrrC, copper metallochaperone</fullName>
    </submittedName>
</protein>
<feature type="transmembrane region" description="Helical" evidence="3">
    <location>
        <begin position="9"/>
        <end position="29"/>
    </location>
</feature>
<evidence type="ECO:0000313" key="5">
    <source>
        <dbReference type="EMBL" id="CAL1238999.1"/>
    </source>
</evidence>
<evidence type="ECO:0000256" key="2">
    <source>
        <dbReference type="ARBA" id="ARBA00023008"/>
    </source>
</evidence>
<dbReference type="CDD" id="cd02968">
    <property type="entry name" value="SCO"/>
    <property type="match status" value="1"/>
</dbReference>
<dbReference type="InterPro" id="IPR003782">
    <property type="entry name" value="SCO1/SenC"/>
</dbReference>
<gene>
    <name evidence="5" type="ORF">MECH1_V1_0218</name>
</gene>
<proteinExistence type="inferred from homology"/>
<evidence type="ECO:0000256" key="1">
    <source>
        <dbReference type="ARBA" id="ARBA00010996"/>
    </source>
</evidence>
<dbReference type="InterPro" id="IPR036249">
    <property type="entry name" value="Thioredoxin-like_sf"/>
</dbReference>
<reference evidence="5 6" key="1">
    <citation type="submission" date="2024-04" db="EMBL/GenBank/DDBJ databases">
        <authorList>
            <person name="Cremers G."/>
        </authorList>
    </citation>
    <scope>NUCLEOTIDE SEQUENCE [LARGE SCALE GENOMIC DNA]</scope>
    <source>
        <strain evidence="5">MeCH1-AG</strain>
    </source>
</reference>
<dbReference type="SUPFAM" id="SSF52833">
    <property type="entry name" value="Thioredoxin-like"/>
    <property type="match status" value="1"/>
</dbReference>
<dbReference type="RefSeq" id="WP_348758599.1">
    <property type="nucleotide sequence ID" value="NZ_OZ026884.1"/>
</dbReference>
<comment type="similarity">
    <text evidence="1">Belongs to the SCO1/2 family.</text>
</comment>
<dbReference type="Proteomes" id="UP001497493">
    <property type="component" value="Chromosome"/>
</dbReference>